<evidence type="ECO:0000313" key="2">
    <source>
        <dbReference type="EMBL" id="VAW20705.1"/>
    </source>
</evidence>
<reference evidence="2" key="1">
    <citation type="submission" date="2018-06" db="EMBL/GenBank/DDBJ databases">
        <authorList>
            <person name="Zhirakovskaya E."/>
        </authorList>
    </citation>
    <scope>NUCLEOTIDE SEQUENCE</scope>
</reference>
<dbReference type="AlphaFoldDB" id="A0A3B0TQ01"/>
<sequence>MMDIVDILNTSPYSLGKNEKHKKTSEERNC</sequence>
<name>A0A3B0TQ01_9ZZZZ</name>
<evidence type="ECO:0000256" key="1">
    <source>
        <dbReference type="SAM" id="MobiDB-lite"/>
    </source>
</evidence>
<gene>
    <name evidence="2" type="ORF">MNBD_BACTEROID01-771</name>
</gene>
<organism evidence="2">
    <name type="scientific">hydrothermal vent metagenome</name>
    <dbReference type="NCBI Taxonomy" id="652676"/>
    <lineage>
        <taxon>unclassified sequences</taxon>
        <taxon>metagenomes</taxon>
        <taxon>ecological metagenomes</taxon>
    </lineage>
</organism>
<dbReference type="EMBL" id="UOEP01000127">
    <property type="protein sequence ID" value="VAW20705.1"/>
    <property type="molecule type" value="Genomic_DNA"/>
</dbReference>
<proteinExistence type="predicted"/>
<protein>
    <submittedName>
        <fullName evidence="2">Uncharacterized protein</fullName>
    </submittedName>
</protein>
<accession>A0A3B0TQ01</accession>
<feature type="region of interest" description="Disordered" evidence="1">
    <location>
        <begin position="1"/>
        <end position="30"/>
    </location>
</feature>